<dbReference type="OrthoDB" id="8673349at2"/>
<dbReference type="SUPFAM" id="SSF51556">
    <property type="entry name" value="Metallo-dependent hydrolases"/>
    <property type="match status" value="1"/>
</dbReference>
<evidence type="ECO:0000313" key="3">
    <source>
        <dbReference type="EMBL" id="TPG33128.1"/>
    </source>
</evidence>
<dbReference type="RefSeq" id="WP_140693296.1">
    <property type="nucleotide sequence ID" value="NZ_RCZG01000006.1"/>
</dbReference>
<dbReference type="InterPro" id="IPR032466">
    <property type="entry name" value="Metal_Hydrolase"/>
</dbReference>
<name>A0A502E5Z8_9MYCO</name>
<keyword evidence="1" id="KW-0456">Lyase</keyword>
<comment type="caution">
    <text evidence="3">The sequence shown here is derived from an EMBL/GenBank/DDBJ whole genome shotgun (WGS) entry which is preliminary data.</text>
</comment>
<sequence>MNKDDMILISVDDHIIEPPDMFKNHLSAKYIDDAPRLVHNPDGSDTWQFRETIIPNVALNAVAGRPKEEYGLEPQGLDEIRKGCFDAAERVKDMNAGGVLATMNFPSFPGFAGRLFATDDSDFSLALVQAYNDWHIDEWCAAHPGRFIPMALPVIWDAELAAAEVRRVSKKGVHSLTFTENPAALGYPSFHDDHWAPLWEALVDTETVMNVHIGSSGKLSIPAPDSPMDVMITLQPMNIVQAAADLLWSAPIKKYPTLKIALSEGGTGWIPYFLERVDRTYDMHSTWTHQDFGDKLPSEVFRDHFMTCFISDPVGVKLRHEIGVDNICWEMDYPHSDSMWPGAPEELDAVFKTYDVADDEINKMTHENAMKLYHFEPFKHVPKEQATVGALRAAAGDHDVSTQALSKHDKAGPNFQEWAASAKAMSGSKD</sequence>
<dbReference type="GO" id="GO:0016831">
    <property type="term" value="F:carboxy-lyase activity"/>
    <property type="evidence" value="ECO:0007669"/>
    <property type="project" value="InterPro"/>
</dbReference>
<evidence type="ECO:0000313" key="4">
    <source>
        <dbReference type="Proteomes" id="UP000320095"/>
    </source>
</evidence>
<evidence type="ECO:0000256" key="1">
    <source>
        <dbReference type="ARBA" id="ARBA00023239"/>
    </source>
</evidence>
<dbReference type="EMBL" id="RCZG01000006">
    <property type="protein sequence ID" value="TPG33128.1"/>
    <property type="molecule type" value="Genomic_DNA"/>
</dbReference>
<dbReference type="AlphaFoldDB" id="A0A502E5Z8"/>
<evidence type="ECO:0000259" key="2">
    <source>
        <dbReference type="Pfam" id="PF04909"/>
    </source>
</evidence>
<dbReference type="PANTHER" id="PTHR21240">
    <property type="entry name" value="2-AMINO-3-CARBOXYLMUCONATE-6-SEMIALDEHYDE DECARBOXYLASE"/>
    <property type="match status" value="1"/>
</dbReference>
<organism evidence="3 4">
    <name type="scientific">Mycolicibacterium hodleri</name>
    <dbReference type="NCBI Taxonomy" id="49897"/>
    <lineage>
        <taxon>Bacteria</taxon>
        <taxon>Bacillati</taxon>
        <taxon>Actinomycetota</taxon>
        <taxon>Actinomycetes</taxon>
        <taxon>Mycobacteriales</taxon>
        <taxon>Mycobacteriaceae</taxon>
        <taxon>Mycolicibacterium</taxon>
    </lineage>
</organism>
<dbReference type="GO" id="GO:0005737">
    <property type="term" value="C:cytoplasm"/>
    <property type="evidence" value="ECO:0007669"/>
    <property type="project" value="TreeGrafter"/>
</dbReference>
<dbReference type="Gene3D" id="3.20.20.140">
    <property type="entry name" value="Metal-dependent hydrolases"/>
    <property type="match status" value="1"/>
</dbReference>
<dbReference type="PANTHER" id="PTHR21240:SF28">
    <property type="entry name" value="ISO-OROTATE DECARBOXYLASE (EUROFUNG)"/>
    <property type="match status" value="1"/>
</dbReference>
<dbReference type="GO" id="GO:0016787">
    <property type="term" value="F:hydrolase activity"/>
    <property type="evidence" value="ECO:0007669"/>
    <property type="project" value="UniProtKB-KW"/>
</dbReference>
<feature type="domain" description="Amidohydrolase-related" evidence="2">
    <location>
        <begin position="82"/>
        <end position="375"/>
    </location>
</feature>
<dbReference type="InterPro" id="IPR032465">
    <property type="entry name" value="ACMSD"/>
</dbReference>
<reference evidence="3 4" key="1">
    <citation type="journal article" date="2019" name="Environ. Microbiol.">
        <title>Species interactions and distinct microbial communities in high Arctic permafrost affected cryosols are associated with the CH4 and CO2 gas fluxes.</title>
        <authorList>
            <person name="Altshuler I."/>
            <person name="Hamel J."/>
            <person name="Turney S."/>
            <person name="Magnuson E."/>
            <person name="Levesque R."/>
            <person name="Greer C."/>
            <person name="Whyte L.G."/>
        </authorList>
    </citation>
    <scope>NUCLEOTIDE SEQUENCE [LARGE SCALE GENOMIC DNA]</scope>
    <source>
        <strain evidence="3 4">S5.20</strain>
    </source>
</reference>
<dbReference type="Pfam" id="PF04909">
    <property type="entry name" value="Amidohydro_2"/>
    <property type="match status" value="1"/>
</dbReference>
<dbReference type="InterPro" id="IPR006680">
    <property type="entry name" value="Amidohydro-rel"/>
</dbReference>
<gene>
    <name evidence="3" type="ORF">EAH80_17235</name>
</gene>
<protein>
    <submittedName>
        <fullName evidence="3">Amidohydrolase</fullName>
    </submittedName>
</protein>
<dbReference type="Proteomes" id="UP000320095">
    <property type="component" value="Unassembled WGS sequence"/>
</dbReference>
<dbReference type="GO" id="GO:0019748">
    <property type="term" value="P:secondary metabolic process"/>
    <property type="evidence" value="ECO:0007669"/>
    <property type="project" value="TreeGrafter"/>
</dbReference>
<proteinExistence type="predicted"/>
<accession>A0A502E5Z8</accession>
<keyword evidence="3" id="KW-0378">Hydrolase</keyword>
<keyword evidence="4" id="KW-1185">Reference proteome</keyword>